<evidence type="ECO:0000256" key="2">
    <source>
        <dbReference type="ARBA" id="ARBA00022692"/>
    </source>
</evidence>
<dbReference type="VEuPathDB" id="VectorBase:CSON012083"/>
<feature type="transmembrane region" description="Helical" evidence="5">
    <location>
        <begin position="128"/>
        <end position="154"/>
    </location>
</feature>
<sequence length="493" mass="55020">MSSSGTLTPSNSVETLVSTNDGDGPRRKYFTLEPVVLLVFFGYNVCSTVFQDQLVFQVCVSELGYNFSDCIVLGTNNESQVVQDLEKAVQPYVADLIMTKSVVEAVIPAFLSLFIGPWSDKFGRKPMIVASLTGFFLTFLIICILCAVSDAYIINPWYYVLASIPIAILGGICTLITGTFCYIADITTEKDRAVKMGVIEAALFVGLLFGSGSSSYIYAWSNTTTVFGIATGSVFLALLYTIFFIEESKQMNEMDSRSSIPTMIRELFRFELVRDMFVVCFRKRRNHDRAIIWMVMISLGFSIFIMEGNQQVYFLFVRDVFAWTVRNFTIYCTTNTLSLIFGNMIAMYGLKRFFNLSETTLAIIAFSSCFLDSIISAVAFHSWHLYLAIGLTLLKGLVSPMCRSILATTSEHSNMDGNEIGKIYSFTTSLESLMPIAAVPLYSQVYKATINTYPGAFNIISAVIYGGILVCMVLVYVFQKMYHNVSYSNVINS</sequence>
<dbReference type="OMA" id="MREQFDW"/>
<dbReference type="AlphaFoldDB" id="A0A336KPD5"/>
<feature type="transmembrane region" description="Helical" evidence="5">
    <location>
        <begin position="328"/>
        <end position="348"/>
    </location>
</feature>
<proteinExistence type="predicted"/>
<feature type="transmembrane region" description="Helical" evidence="5">
    <location>
        <begin position="290"/>
        <end position="308"/>
    </location>
</feature>
<dbReference type="Pfam" id="PF07690">
    <property type="entry name" value="MFS_1"/>
    <property type="match status" value="1"/>
</dbReference>
<feature type="transmembrane region" description="Helical" evidence="5">
    <location>
        <begin position="160"/>
        <end position="184"/>
    </location>
</feature>
<keyword evidence="4 5" id="KW-0472">Membrane</keyword>
<gene>
    <name evidence="6" type="primary">CSON012083</name>
</gene>
<evidence type="ECO:0000256" key="3">
    <source>
        <dbReference type="ARBA" id="ARBA00022989"/>
    </source>
</evidence>
<dbReference type="SUPFAM" id="SSF103473">
    <property type="entry name" value="MFS general substrate transporter"/>
    <property type="match status" value="1"/>
</dbReference>
<evidence type="ECO:0000256" key="1">
    <source>
        <dbReference type="ARBA" id="ARBA00004141"/>
    </source>
</evidence>
<evidence type="ECO:0000256" key="5">
    <source>
        <dbReference type="SAM" id="Phobius"/>
    </source>
</evidence>
<dbReference type="GO" id="GO:0016020">
    <property type="term" value="C:membrane"/>
    <property type="evidence" value="ECO:0007669"/>
    <property type="project" value="UniProtKB-SubCell"/>
</dbReference>
<reference evidence="6" key="1">
    <citation type="submission" date="2018-04" db="EMBL/GenBank/DDBJ databases">
        <authorList>
            <person name="Go L.Y."/>
            <person name="Mitchell J.A."/>
        </authorList>
    </citation>
    <scope>NUCLEOTIDE SEQUENCE</scope>
    <source>
        <tissue evidence="6">Whole organism</tissue>
    </source>
</reference>
<evidence type="ECO:0000256" key="4">
    <source>
        <dbReference type="ARBA" id="ARBA00023136"/>
    </source>
</evidence>
<feature type="transmembrane region" description="Helical" evidence="5">
    <location>
        <begin position="225"/>
        <end position="245"/>
    </location>
</feature>
<feature type="transmembrane region" description="Helical" evidence="5">
    <location>
        <begin position="97"/>
        <end position="116"/>
    </location>
</feature>
<dbReference type="EMBL" id="UFQS01000553">
    <property type="protein sequence ID" value="SSX04853.1"/>
    <property type="molecule type" value="Genomic_DNA"/>
</dbReference>
<dbReference type="Gene3D" id="1.20.1250.20">
    <property type="entry name" value="MFS general substrate transporter like domains"/>
    <property type="match status" value="1"/>
</dbReference>
<keyword evidence="3 5" id="KW-1133">Transmembrane helix</keyword>
<evidence type="ECO:0000313" key="6">
    <source>
        <dbReference type="EMBL" id="SSX04853.1"/>
    </source>
</evidence>
<dbReference type="PANTHER" id="PTHR23507:SF39">
    <property type="entry name" value="GH23453P-RELATED"/>
    <property type="match status" value="1"/>
</dbReference>
<organism evidence="6">
    <name type="scientific">Culicoides sonorensis</name>
    <name type="common">Biting midge</name>
    <dbReference type="NCBI Taxonomy" id="179676"/>
    <lineage>
        <taxon>Eukaryota</taxon>
        <taxon>Metazoa</taxon>
        <taxon>Ecdysozoa</taxon>
        <taxon>Arthropoda</taxon>
        <taxon>Hexapoda</taxon>
        <taxon>Insecta</taxon>
        <taxon>Pterygota</taxon>
        <taxon>Neoptera</taxon>
        <taxon>Endopterygota</taxon>
        <taxon>Diptera</taxon>
        <taxon>Nematocera</taxon>
        <taxon>Chironomoidea</taxon>
        <taxon>Ceratopogonidae</taxon>
        <taxon>Ceratopogoninae</taxon>
        <taxon>Culicoides</taxon>
        <taxon>Monoculicoides</taxon>
    </lineage>
</organism>
<dbReference type="PANTHER" id="PTHR23507">
    <property type="entry name" value="ZGC:174356"/>
    <property type="match status" value="1"/>
</dbReference>
<dbReference type="InterPro" id="IPR011701">
    <property type="entry name" value="MFS"/>
</dbReference>
<feature type="transmembrane region" description="Helical" evidence="5">
    <location>
        <begin position="196"/>
        <end position="219"/>
    </location>
</feature>
<feature type="transmembrane region" description="Helical" evidence="5">
    <location>
        <begin position="360"/>
        <end position="379"/>
    </location>
</feature>
<protein>
    <submittedName>
        <fullName evidence="6">CSON012083 protein</fullName>
    </submittedName>
</protein>
<dbReference type="EMBL" id="UFQT01000553">
    <property type="protein sequence ID" value="SSX25216.1"/>
    <property type="molecule type" value="Genomic_DNA"/>
</dbReference>
<dbReference type="InterPro" id="IPR036259">
    <property type="entry name" value="MFS_trans_sf"/>
</dbReference>
<dbReference type="GO" id="GO:0022857">
    <property type="term" value="F:transmembrane transporter activity"/>
    <property type="evidence" value="ECO:0007669"/>
    <property type="project" value="InterPro"/>
</dbReference>
<accession>A0A336KPD5</accession>
<feature type="transmembrane region" description="Helical" evidence="5">
    <location>
        <begin position="455"/>
        <end position="478"/>
    </location>
</feature>
<evidence type="ECO:0000313" key="7">
    <source>
        <dbReference type="EMBL" id="SSX25216.1"/>
    </source>
</evidence>
<reference evidence="7" key="2">
    <citation type="submission" date="2018-07" db="EMBL/GenBank/DDBJ databases">
        <authorList>
            <person name="Quirk P.G."/>
            <person name="Krulwich T.A."/>
        </authorList>
    </citation>
    <scope>NUCLEOTIDE SEQUENCE</scope>
</reference>
<name>A0A336KPD5_CULSO</name>
<comment type="subcellular location">
    <subcellularLocation>
        <location evidence="1">Membrane</location>
        <topology evidence="1">Multi-pass membrane protein</topology>
    </subcellularLocation>
</comment>
<keyword evidence="2 5" id="KW-0812">Transmembrane</keyword>